<evidence type="ECO:0000313" key="2">
    <source>
        <dbReference type="EMBL" id="GGN86590.1"/>
    </source>
</evidence>
<keyword evidence="1" id="KW-0732">Signal</keyword>
<comment type="caution">
    <text evidence="2">The sequence shown here is derived from an EMBL/GenBank/DDBJ whole genome shotgun (WGS) entry which is preliminary data.</text>
</comment>
<dbReference type="Proteomes" id="UP000658127">
    <property type="component" value="Unassembled WGS sequence"/>
</dbReference>
<gene>
    <name evidence="2" type="ORF">GCM10011610_42060</name>
</gene>
<dbReference type="RefSeq" id="WP_189030781.1">
    <property type="nucleotide sequence ID" value="NZ_BMNE01000004.1"/>
</dbReference>
<feature type="signal peptide" evidence="1">
    <location>
        <begin position="1"/>
        <end position="27"/>
    </location>
</feature>
<evidence type="ECO:0000313" key="3">
    <source>
        <dbReference type="Proteomes" id="UP000658127"/>
    </source>
</evidence>
<name>A0ABQ2KKX2_9NOCA</name>
<reference evidence="3" key="1">
    <citation type="journal article" date="2019" name="Int. J. Syst. Evol. Microbiol.">
        <title>The Global Catalogue of Microorganisms (GCM) 10K type strain sequencing project: providing services to taxonomists for standard genome sequencing and annotation.</title>
        <authorList>
            <consortium name="The Broad Institute Genomics Platform"/>
            <consortium name="The Broad Institute Genome Sequencing Center for Infectious Disease"/>
            <person name="Wu L."/>
            <person name="Ma J."/>
        </authorList>
    </citation>
    <scope>NUCLEOTIDE SEQUENCE [LARGE SCALE GENOMIC DNA]</scope>
    <source>
        <strain evidence="3">CGMCC 4.7329</strain>
    </source>
</reference>
<sequence length="75" mass="6979">MAFTKLLGASIAALAFGAVLTAGPAAAAPLTPAPVVAPGEPAPGGTSTGSSLIDGFGSLLRQLQCGSAITCGAPA</sequence>
<organism evidence="2 3">
    <name type="scientific">Nocardia rhizosphaerihabitans</name>
    <dbReference type="NCBI Taxonomy" id="1691570"/>
    <lineage>
        <taxon>Bacteria</taxon>
        <taxon>Bacillati</taxon>
        <taxon>Actinomycetota</taxon>
        <taxon>Actinomycetes</taxon>
        <taxon>Mycobacteriales</taxon>
        <taxon>Nocardiaceae</taxon>
        <taxon>Nocardia</taxon>
    </lineage>
</organism>
<evidence type="ECO:0000256" key="1">
    <source>
        <dbReference type="SAM" id="SignalP"/>
    </source>
</evidence>
<accession>A0ABQ2KKX2</accession>
<keyword evidence="3" id="KW-1185">Reference proteome</keyword>
<dbReference type="EMBL" id="BMNE01000004">
    <property type="protein sequence ID" value="GGN86590.1"/>
    <property type="molecule type" value="Genomic_DNA"/>
</dbReference>
<proteinExistence type="predicted"/>
<protein>
    <submittedName>
        <fullName evidence="2">Uncharacterized protein</fullName>
    </submittedName>
</protein>
<feature type="chain" id="PRO_5046379693" evidence="1">
    <location>
        <begin position="28"/>
        <end position="75"/>
    </location>
</feature>